<evidence type="ECO:0000256" key="2">
    <source>
        <dbReference type="ARBA" id="ARBA00023125"/>
    </source>
</evidence>
<evidence type="ECO:0000256" key="1">
    <source>
        <dbReference type="ARBA" id="ARBA00023015"/>
    </source>
</evidence>
<protein>
    <submittedName>
        <fullName evidence="5">GntR family transcriptional regulator</fullName>
    </submittedName>
</protein>
<dbReference type="SMART" id="SM00345">
    <property type="entry name" value="HTH_GNTR"/>
    <property type="match status" value="1"/>
</dbReference>
<dbReference type="SUPFAM" id="SSF64288">
    <property type="entry name" value="Chorismate lyase-like"/>
    <property type="match status" value="1"/>
</dbReference>
<dbReference type="Pfam" id="PF07702">
    <property type="entry name" value="UTRA"/>
    <property type="match status" value="1"/>
</dbReference>
<dbReference type="Gene3D" id="3.40.1410.10">
    <property type="entry name" value="Chorismate lyase-like"/>
    <property type="match status" value="1"/>
</dbReference>
<evidence type="ECO:0000259" key="4">
    <source>
        <dbReference type="PROSITE" id="PS50949"/>
    </source>
</evidence>
<dbReference type="InterPro" id="IPR050679">
    <property type="entry name" value="Bact_HTH_transcr_reg"/>
</dbReference>
<dbReference type="InterPro" id="IPR036390">
    <property type="entry name" value="WH_DNA-bd_sf"/>
</dbReference>
<accession>A0ABS4MRX9</accession>
<keyword evidence="1" id="KW-0805">Transcription regulation</keyword>
<dbReference type="CDD" id="cd07377">
    <property type="entry name" value="WHTH_GntR"/>
    <property type="match status" value="1"/>
</dbReference>
<dbReference type="InterPro" id="IPR028978">
    <property type="entry name" value="Chorismate_lyase_/UTRA_dom_sf"/>
</dbReference>
<sequence length="250" mass="26875">MDQSSTDLTRGAMALLKYEEIAESLRSRIAAGEFGPGDIVPSGRDLAEQWSVSRATAIKAMDVLRNDGVVQAKQGTGFVVTETPVARPAGGRRAGSARVTGGMPFLRVGAPDWAAPPPHVAEALRMDGEAQALRRVRVMQLPDGSPHSYAVAWFPPEVAEAAPRLAQTAPIAEGTTRYVRRQTGRFSVEGTDVTTVRLATEIEAEHLGLSDPTPVAVVLHTAYDQEGRPLVCEEGVTPGPLYEREETYEM</sequence>
<name>A0ABS4MRX9_9ACTN</name>
<gene>
    <name evidence="5" type="ORF">J2Z30_003491</name>
</gene>
<dbReference type="PRINTS" id="PR00035">
    <property type="entry name" value="HTHGNTR"/>
</dbReference>
<dbReference type="PANTHER" id="PTHR44846:SF17">
    <property type="entry name" value="GNTR-FAMILY TRANSCRIPTIONAL REGULATOR"/>
    <property type="match status" value="1"/>
</dbReference>
<reference evidence="5 6" key="1">
    <citation type="submission" date="2021-03" db="EMBL/GenBank/DDBJ databases">
        <title>Genomic Encyclopedia of Type Strains, Phase IV (KMG-IV): sequencing the most valuable type-strain genomes for metagenomic binning, comparative biology and taxonomic classification.</title>
        <authorList>
            <person name="Goeker M."/>
        </authorList>
    </citation>
    <scope>NUCLEOTIDE SEQUENCE [LARGE SCALE GENOMIC DNA]</scope>
    <source>
        <strain evidence="5 6">DSM 41954</strain>
    </source>
</reference>
<keyword evidence="3" id="KW-0804">Transcription</keyword>
<feature type="domain" description="HTH gntR-type" evidence="4">
    <location>
        <begin position="15"/>
        <end position="83"/>
    </location>
</feature>
<dbReference type="InterPro" id="IPR036388">
    <property type="entry name" value="WH-like_DNA-bd_sf"/>
</dbReference>
<dbReference type="InterPro" id="IPR000524">
    <property type="entry name" value="Tscrpt_reg_HTH_GntR"/>
</dbReference>
<evidence type="ECO:0000313" key="5">
    <source>
        <dbReference type="EMBL" id="MBP2062475.1"/>
    </source>
</evidence>
<dbReference type="InterPro" id="IPR011663">
    <property type="entry name" value="UTRA"/>
</dbReference>
<keyword evidence="2" id="KW-0238">DNA-binding</keyword>
<dbReference type="PROSITE" id="PS50949">
    <property type="entry name" value="HTH_GNTR"/>
    <property type="match status" value="1"/>
</dbReference>
<dbReference type="EMBL" id="JAGGLR010000008">
    <property type="protein sequence ID" value="MBP2062475.1"/>
    <property type="molecule type" value="Genomic_DNA"/>
</dbReference>
<evidence type="ECO:0000313" key="6">
    <source>
        <dbReference type="Proteomes" id="UP000756710"/>
    </source>
</evidence>
<dbReference type="Proteomes" id="UP000756710">
    <property type="component" value="Unassembled WGS sequence"/>
</dbReference>
<dbReference type="SMART" id="SM00866">
    <property type="entry name" value="UTRA"/>
    <property type="match status" value="1"/>
</dbReference>
<proteinExistence type="predicted"/>
<comment type="caution">
    <text evidence="5">The sequence shown here is derived from an EMBL/GenBank/DDBJ whole genome shotgun (WGS) entry which is preliminary data.</text>
</comment>
<evidence type="ECO:0000256" key="3">
    <source>
        <dbReference type="ARBA" id="ARBA00023163"/>
    </source>
</evidence>
<dbReference type="SUPFAM" id="SSF46785">
    <property type="entry name" value="Winged helix' DNA-binding domain"/>
    <property type="match status" value="1"/>
</dbReference>
<dbReference type="Pfam" id="PF00392">
    <property type="entry name" value="GntR"/>
    <property type="match status" value="1"/>
</dbReference>
<dbReference type="Gene3D" id="1.10.10.10">
    <property type="entry name" value="Winged helix-like DNA-binding domain superfamily/Winged helix DNA-binding domain"/>
    <property type="match status" value="1"/>
</dbReference>
<keyword evidence="6" id="KW-1185">Reference proteome</keyword>
<organism evidence="5 6">
    <name type="scientific">Streptomyces iranensis</name>
    <dbReference type="NCBI Taxonomy" id="576784"/>
    <lineage>
        <taxon>Bacteria</taxon>
        <taxon>Bacillati</taxon>
        <taxon>Actinomycetota</taxon>
        <taxon>Actinomycetes</taxon>
        <taxon>Kitasatosporales</taxon>
        <taxon>Streptomycetaceae</taxon>
        <taxon>Streptomyces</taxon>
        <taxon>Streptomyces violaceusniger group</taxon>
    </lineage>
</organism>
<dbReference type="PANTHER" id="PTHR44846">
    <property type="entry name" value="MANNOSYL-D-GLYCERATE TRANSPORT/METABOLISM SYSTEM REPRESSOR MNGR-RELATED"/>
    <property type="match status" value="1"/>
</dbReference>